<dbReference type="Proteomes" id="UP000582659">
    <property type="component" value="Unassembled WGS sequence"/>
</dbReference>
<reference evidence="2" key="1">
    <citation type="submission" date="2020-09" db="EMBL/GenBank/DDBJ databases">
        <authorList>
            <person name="Kikuchi T."/>
        </authorList>
    </citation>
    <scope>NUCLEOTIDE SEQUENCE</scope>
    <source>
        <strain evidence="2">Ka4C1</strain>
    </source>
</reference>
<dbReference type="EMBL" id="CAJFDI010000006">
    <property type="protein sequence ID" value="CAD5235677.1"/>
    <property type="molecule type" value="Genomic_DNA"/>
</dbReference>
<organism evidence="2 3">
    <name type="scientific">Bursaphelenchus xylophilus</name>
    <name type="common">Pinewood nematode worm</name>
    <name type="synonym">Aphelenchoides xylophilus</name>
    <dbReference type="NCBI Taxonomy" id="6326"/>
    <lineage>
        <taxon>Eukaryota</taxon>
        <taxon>Metazoa</taxon>
        <taxon>Ecdysozoa</taxon>
        <taxon>Nematoda</taxon>
        <taxon>Chromadorea</taxon>
        <taxon>Rhabditida</taxon>
        <taxon>Tylenchina</taxon>
        <taxon>Tylenchomorpha</taxon>
        <taxon>Aphelenchoidea</taxon>
        <taxon>Aphelenchoididae</taxon>
        <taxon>Bursaphelenchus</taxon>
    </lineage>
</organism>
<sequence>MDSNGSAKIPNKPSECSWPFDDIKFYITFAKEFDEKLHEHYVRSLQSGLNDMENIVNLLENEATDFQVEMVNRAFKVSLGAAVFLLKNSFETVKFDDSACHICLESQPTEPLYCLQCLRVIGCKSCMREWIQTPKRLMVKCLNCQRKSFGRFPLFFSKRVDEKKAEKTE</sequence>
<gene>
    <name evidence="2" type="ORF">BXYJ_LOCUS15768</name>
</gene>
<dbReference type="SMR" id="A0A7I8X9R7"/>
<comment type="caution">
    <text evidence="2">The sequence shown here is derived from an EMBL/GenBank/DDBJ whole genome shotgun (WGS) entry which is preliminary data.</text>
</comment>
<evidence type="ECO:0000313" key="2">
    <source>
        <dbReference type="EMBL" id="CAD5235677.1"/>
    </source>
</evidence>
<dbReference type="EMBL" id="CAJFCV020000006">
    <property type="protein sequence ID" value="CAG9132214.1"/>
    <property type="molecule type" value="Genomic_DNA"/>
</dbReference>
<protein>
    <submittedName>
        <fullName evidence="2">(pine wood nematode) hypothetical protein</fullName>
    </submittedName>
</protein>
<dbReference type="Proteomes" id="UP000659654">
    <property type="component" value="Unassembled WGS sequence"/>
</dbReference>
<keyword evidence="1" id="KW-0175">Coiled coil</keyword>
<accession>A0A7I8X9R7</accession>
<dbReference type="OrthoDB" id="5877621at2759"/>
<evidence type="ECO:0000256" key="1">
    <source>
        <dbReference type="SAM" id="Coils"/>
    </source>
</evidence>
<proteinExistence type="predicted"/>
<keyword evidence="3" id="KW-1185">Reference proteome</keyword>
<dbReference type="AlphaFoldDB" id="A0A7I8X9R7"/>
<feature type="coiled-coil region" evidence="1">
    <location>
        <begin position="42"/>
        <end position="69"/>
    </location>
</feature>
<name>A0A7I8X9R7_BURXY</name>
<evidence type="ECO:0000313" key="3">
    <source>
        <dbReference type="Proteomes" id="UP000659654"/>
    </source>
</evidence>